<evidence type="ECO:0000313" key="2">
    <source>
        <dbReference type="Proteomes" id="UP001221142"/>
    </source>
</evidence>
<sequence length="333" mass="37439">MSAHTNELSSIFSNALAAAQDQAAQIELRLKEDFETRLQASEQRLRSIYEQECAKTENLRAENEILKNGCEEFCKQAEMIKDTCLANEAKVVALESKLREVQTERSALKKALAAQGVVVCNLEMALSEAKRPRSTSYGQLAAVQNVAFPVNEPHMHVQKRNTPLESDSGAKYPAKRRRTTDLVLPETLSPIPDPPTGFGSWREFYSHHNLAEFAKLQSVKNLKHDEYKRAHFQGRRSVCRMCYKVGMPSLHIERSTGDVAKTCIWCLSGTSGGRNCKFLDPDHIETAKAIDEYPFDDTTLQALADLHNAAIERGKDPGRWMGEEEFDYSDLDS</sequence>
<reference evidence="1" key="1">
    <citation type="submission" date="2023-03" db="EMBL/GenBank/DDBJ databases">
        <title>Massive genome expansion in bonnet fungi (Mycena s.s.) driven by repeated elements and novel gene families across ecological guilds.</title>
        <authorList>
            <consortium name="Lawrence Berkeley National Laboratory"/>
            <person name="Harder C.B."/>
            <person name="Miyauchi S."/>
            <person name="Viragh M."/>
            <person name="Kuo A."/>
            <person name="Thoen E."/>
            <person name="Andreopoulos B."/>
            <person name="Lu D."/>
            <person name="Skrede I."/>
            <person name="Drula E."/>
            <person name="Henrissat B."/>
            <person name="Morin E."/>
            <person name="Kohler A."/>
            <person name="Barry K."/>
            <person name="LaButti K."/>
            <person name="Morin E."/>
            <person name="Salamov A."/>
            <person name="Lipzen A."/>
            <person name="Mereny Z."/>
            <person name="Hegedus B."/>
            <person name="Baldrian P."/>
            <person name="Stursova M."/>
            <person name="Weitz H."/>
            <person name="Taylor A."/>
            <person name="Grigoriev I.V."/>
            <person name="Nagy L.G."/>
            <person name="Martin F."/>
            <person name="Kauserud H."/>
        </authorList>
    </citation>
    <scope>NUCLEOTIDE SEQUENCE</scope>
    <source>
        <strain evidence="1">9284</strain>
    </source>
</reference>
<proteinExistence type="predicted"/>
<organism evidence="1 2">
    <name type="scientific">Roridomyces roridus</name>
    <dbReference type="NCBI Taxonomy" id="1738132"/>
    <lineage>
        <taxon>Eukaryota</taxon>
        <taxon>Fungi</taxon>
        <taxon>Dikarya</taxon>
        <taxon>Basidiomycota</taxon>
        <taxon>Agaricomycotina</taxon>
        <taxon>Agaricomycetes</taxon>
        <taxon>Agaricomycetidae</taxon>
        <taxon>Agaricales</taxon>
        <taxon>Marasmiineae</taxon>
        <taxon>Mycenaceae</taxon>
        <taxon>Roridomyces</taxon>
    </lineage>
</organism>
<protein>
    <submittedName>
        <fullName evidence="1">Uncharacterized protein</fullName>
    </submittedName>
</protein>
<evidence type="ECO:0000313" key="1">
    <source>
        <dbReference type="EMBL" id="KAJ7644538.1"/>
    </source>
</evidence>
<gene>
    <name evidence="1" type="ORF">FB45DRAFT_898138</name>
</gene>
<dbReference type="AlphaFoldDB" id="A0AAD7FYT2"/>
<keyword evidence="2" id="KW-1185">Reference proteome</keyword>
<comment type="caution">
    <text evidence="1">The sequence shown here is derived from an EMBL/GenBank/DDBJ whole genome shotgun (WGS) entry which is preliminary data.</text>
</comment>
<dbReference type="EMBL" id="JARKIF010000003">
    <property type="protein sequence ID" value="KAJ7644538.1"/>
    <property type="molecule type" value="Genomic_DNA"/>
</dbReference>
<name>A0AAD7FYT2_9AGAR</name>
<dbReference type="Proteomes" id="UP001221142">
    <property type="component" value="Unassembled WGS sequence"/>
</dbReference>
<accession>A0AAD7FYT2</accession>